<dbReference type="InParanoid" id="B4DBA6"/>
<feature type="region of interest" description="Disordered" evidence="1">
    <location>
        <begin position="48"/>
        <end position="68"/>
    </location>
</feature>
<name>B4DBA6_9BACT</name>
<dbReference type="eggNOG" id="COG2911">
    <property type="taxonomic scope" value="Bacteria"/>
</dbReference>
<evidence type="ECO:0000313" key="2">
    <source>
        <dbReference type="EMBL" id="EDY16294.1"/>
    </source>
</evidence>
<evidence type="ECO:0000313" key="3">
    <source>
        <dbReference type="Proteomes" id="UP000005824"/>
    </source>
</evidence>
<dbReference type="AlphaFoldDB" id="B4DBA6"/>
<dbReference type="EMBL" id="ABVL01000036">
    <property type="protein sequence ID" value="EDY16294.1"/>
    <property type="molecule type" value="Genomic_DNA"/>
</dbReference>
<accession>B4DBA6</accession>
<keyword evidence="3" id="KW-1185">Reference proteome</keyword>
<dbReference type="Pfam" id="PF19577">
    <property type="entry name" value="DcaP"/>
    <property type="match status" value="1"/>
</dbReference>
<evidence type="ECO:0008006" key="4">
    <source>
        <dbReference type="Google" id="ProtNLM"/>
    </source>
</evidence>
<evidence type="ECO:0000256" key="1">
    <source>
        <dbReference type="SAM" id="MobiDB-lite"/>
    </source>
</evidence>
<dbReference type="InterPro" id="IPR045748">
    <property type="entry name" value="DcaP"/>
</dbReference>
<dbReference type="STRING" id="497964.CfE428DRAFT_6197"/>
<proteinExistence type="predicted"/>
<reference evidence="2 3" key="1">
    <citation type="journal article" date="2011" name="J. Bacteriol.">
        <title>Genome sequence of Chthoniobacter flavus Ellin428, an aerobic heterotrophic soil bacterium.</title>
        <authorList>
            <person name="Kant R."/>
            <person name="van Passel M.W."/>
            <person name="Palva A."/>
            <person name="Lucas S."/>
            <person name="Lapidus A."/>
            <person name="Glavina Del Rio T."/>
            <person name="Dalin E."/>
            <person name="Tice H."/>
            <person name="Bruce D."/>
            <person name="Goodwin L."/>
            <person name="Pitluck S."/>
            <person name="Larimer F.W."/>
            <person name="Land M.L."/>
            <person name="Hauser L."/>
            <person name="Sangwan P."/>
            <person name="de Vos W.M."/>
            <person name="Janssen P.H."/>
            <person name="Smidt H."/>
        </authorList>
    </citation>
    <scope>NUCLEOTIDE SEQUENCE [LARGE SCALE GENOMIC DNA]</scope>
    <source>
        <strain evidence="2 3">Ellin428</strain>
    </source>
</reference>
<protein>
    <recommendedName>
        <fullName evidence="4">Porin</fullName>
    </recommendedName>
</protein>
<dbReference type="SUPFAM" id="SSF56935">
    <property type="entry name" value="Porins"/>
    <property type="match status" value="1"/>
</dbReference>
<gene>
    <name evidence="2" type="ORF">CfE428DRAFT_6197</name>
</gene>
<comment type="caution">
    <text evidence="2">The sequence shown here is derived from an EMBL/GenBank/DDBJ whole genome shotgun (WGS) entry which is preliminary data.</text>
</comment>
<organism evidence="2 3">
    <name type="scientific">Chthoniobacter flavus Ellin428</name>
    <dbReference type="NCBI Taxonomy" id="497964"/>
    <lineage>
        <taxon>Bacteria</taxon>
        <taxon>Pseudomonadati</taxon>
        <taxon>Verrucomicrobiota</taxon>
        <taxon>Spartobacteria</taxon>
        <taxon>Chthoniobacterales</taxon>
        <taxon>Chthoniobacteraceae</taxon>
        <taxon>Chthoniobacter</taxon>
    </lineage>
</organism>
<dbReference type="Proteomes" id="UP000005824">
    <property type="component" value="Unassembled WGS sequence"/>
</dbReference>
<sequence length="451" mass="50366">MRVGTGLVLILATLTTELRGDEVADLKAQVEQMQQAINGLRARISELEKDRPTPPLPRATAVAPTPDPVPPPPALAGKPVYAPPPTPPMRGYLALPETPFVVRFNFKPRLDMTVDSGNPGDRYRFVTAKLPLAGTLEHAGGGQVFFNSNGSQIDFDIRAPSEPGNFRLYYQNDFFGSDTSDMKYRLREAFGDYYNLRGGFTYSLFVDRNNWPDTLDYEGTNAVEWVRRALIHYRFALNEQWKVTFGIEKPDILVDDNFDSSIVTETRMPDTGMNLIWDGGGRGHVQLSSIFRSIGAKGESVGDQRVFGWGFDASAALNVSSQDVLRAWVVYGEGIGAFGNDSSFENTDAAYDANGRLHALRYVSGMLGYTHRWNDQWRSTLSYGYVNISNTDGQAGDAYHVTHYGSANLIYKLNKQFSIGVEGLYGRREVHDGRFGDDFRLQLSLLYRLFD</sequence>